<dbReference type="EMBL" id="RPOK01000007">
    <property type="protein sequence ID" value="RPJ64829.1"/>
    <property type="molecule type" value="Genomic_DNA"/>
</dbReference>
<reference evidence="10 11" key="1">
    <citation type="submission" date="2018-11" db="EMBL/GenBank/DDBJ databases">
        <authorList>
            <person name="Ye M.-Q."/>
            <person name="Du Z.-J."/>
        </authorList>
    </citation>
    <scope>NUCLEOTIDE SEQUENCE [LARGE SCALE GENOMIC DNA]</scope>
    <source>
        <strain evidence="10 11">U0105</strain>
    </source>
</reference>
<comment type="catalytic activity">
    <reaction evidence="8 9">
        <text>guanosine(966) in 16S rRNA + S-adenosyl-L-methionine = N(2)-methylguanosine(966) in 16S rRNA + S-adenosyl-L-homocysteine + H(+)</text>
        <dbReference type="Rhea" id="RHEA:23548"/>
        <dbReference type="Rhea" id="RHEA-COMP:10211"/>
        <dbReference type="Rhea" id="RHEA-COMP:10212"/>
        <dbReference type="ChEBI" id="CHEBI:15378"/>
        <dbReference type="ChEBI" id="CHEBI:57856"/>
        <dbReference type="ChEBI" id="CHEBI:59789"/>
        <dbReference type="ChEBI" id="CHEBI:74269"/>
        <dbReference type="ChEBI" id="CHEBI:74481"/>
        <dbReference type="EC" id="2.1.1.171"/>
    </reaction>
</comment>
<dbReference type="AlphaFoldDB" id="A0A3N5Y450"/>
<protein>
    <recommendedName>
        <fullName evidence="4 9">Ribosomal RNA small subunit methyltransferase D</fullName>
        <ecNumber evidence="3 9">2.1.1.171</ecNumber>
    </recommendedName>
</protein>
<dbReference type="Gene3D" id="3.40.50.150">
    <property type="entry name" value="Vaccinia Virus protein VP39"/>
    <property type="match status" value="1"/>
</dbReference>
<keyword evidence="6 9" id="KW-0808">Transferase</keyword>
<dbReference type="GO" id="GO:0052913">
    <property type="term" value="F:16S rRNA (guanine(966)-N(2))-methyltransferase activity"/>
    <property type="evidence" value="ECO:0007669"/>
    <property type="project" value="UniProtKB-EC"/>
</dbReference>
<evidence type="ECO:0000256" key="9">
    <source>
        <dbReference type="PIRNR" id="PIRNR004553"/>
    </source>
</evidence>
<name>A0A3N5Y450_9ALTE</name>
<dbReference type="RefSeq" id="WP_124029351.1">
    <property type="nucleotide sequence ID" value="NZ_JBHRSN010000012.1"/>
</dbReference>
<dbReference type="PIRSF" id="PIRSF004553">
    <property type="entry name" value="CHP00095"/>
    <property type="match status" value="1"/>
</dbReference>
<keyword evidence="7 9" id="KW-0949">S-adenosyl-L-methionine</keyword>
<evidence type="ECO:0000256" key="2">
    <source>
        <dbReference type="ARBA" id="ARBA00005269"/>
    </source>
</evidence>
<evidence type="ECO:0000256" key="5">
    <source>
        <dbReference type="ARBA" id="ARBA00022603"/>
    </source>
</evidence>
<dbReference type="PROSITE" id="PS00092">
    <property type="entry name" value="N6_MTASE"/>
    <property type="match status" value="1"/>
</dbReference>
<keyword evidence="5 9" id="KW-0489">Methyltransferase</keyword>
<keyword evidence="11" id="KW-1185">Reference proteome</keyword>
<dbReference type="SUPFAM" id="SSF53335">
    <property type="entry name" value="S-adenosyl-L-methionine-dependent methyltransferases"/>
    <property type="match status" value="1"/>
</dbReference>
<dbReference type="CDD" id="cd02440">
    <property type="entry name" value="AdoMet_MTases"/>
    <property type="match status" value="1"/>
</dbReference>
<evidence type="ECO:0000256" key="7">
    <source>
        <dbReference type="ARBA" id="ARBA00022691"/>
    </source>
</evidence>
<dbReference type="Proteomes" id="UP000275281">
    <property type="component" value="Unassembled WGS sequence"/>
</dbReference>
<evidence type="ECO:0000256" key="6">
    <source>
        <dbReference type="ARBA" id="ARBA00022679"/>
    </source>
</evidence>
<comment type="function">
    <text evidence="1 9">Specifically methylates the guanine in position 966 of 16S rRNA in the assembled 30S particle.</text>
</comment>
<evidence type="ECO:0000256" key="8">
    <source>
        <dbReference type="ARBA" id="ARBA00048326"/>
    </source>
</evidence>
<dbReference type="PANTHER" id="PTHR43542">
    <property type="entry name" value="METHYLTRANSFERASE"/>
    <property type="match status" value="1"/>
</dbReference>
<gene>
    <name evidence="10" type="primary">rsmD</name>
    <name evidence="10" type="ORF">DRW07_18060</name>
</gene>
<organism evidence="10 11">
    <name type="scientific">Alteromonas sediminis</name>
    <dbReference type="NCBI Taxonomy" id="2259342"/>
    <lineage>
        <taxon>Bacteria</taxon>
        <taxon>Pseudomonadati</taxon>
        <taxon>Pseudomonadota</taxon>
        <taxon>Gammaproteobacteria</taxon>
        <taxon>Alteromonadales</taxon>
        <taxon>Alteromonadaceae</taxon>
        <taxon>Alteromonas/Salinimonas group</taxon>
        <taxon>Alteromonas</taxon>
    </lineage>
</organism>
<proteinExistence type="inferred from homology"/>
<accession>A0A3N5Y450</accession>
<comment type="caution">
    <text evidence="10">The sequence shown here is derived from an EMBL/GenBank/DDBJ whole genome shotgun (WGS) entry which is preliminary data.</text>
</comment>
<dbReference type="GO" id="GO:0003676">
    <property type="term" value="F:nucleic acid binding"/>
    <property type="evidence" value="ECO:0007669"/>
    <property type="project" value="InterPro"/>
</dbReference>
<dbReference type="InterPro" id="IPR029063">
    <property type="entry name" value="SAM-dependent_MTases_sf"/>
</dbReference>
<dbReference type="OrthoDB" id="9803017at2"/>
<dbReference type="InterPro" id="IPR004398">
    <property type="entry name" value="RNA_MeTrfase_RsmD"/>
</dbReference>
<keyword evidence="9" id="KW-0698">rRNA processing</keyword>
<evidence type="ECO:0000313" key="10">
    <source>
        <dbReference type="EMBL" id="RPJ64829.1"/>
    </source>
</evidence>
<comment type="similarity">
    <text evidence="2 9">Belongs to the methyltransferase superfamily. RsmD family.</text>
</comment>
<sequence>MITLSRPRNRASGQVRIIGGQWRGRKLPVLDSEGLRPTTDRTRETLFNWLMNDIRGTQCLDAFAGSASLGFEALSRGAASLTFIEFDKNTAKQIKHNCQTLAISSKVLQGDALSLLSNFNEQFDVIFADPPFGKGLLIPFVEKVLSERKLAQGGWLYIEHESSLSVPDWPELIKHREKTAGQFTYALYYLTSQ</sequence>
<dbReference type="NCBIfam" id="TIGR00095">
    <property type="entry name" value="16S rRNA (guanine(966)-N(2))-methyltransferase RsmD"/>
    <property type="match status" value="1"/>
</dbReference>
<dbReference type="PANTHER" id="PTHR43542:SF1">
    <property type="entry name" value="METHYLTRANSFERASE"/>
    <property type="match status" value="1"/>
</dbReference>
<evidence type="ECO:0000256" key="1">
    <source>
        <dbReference type="ARBA" id="ARBA00002649"/>
    </source>
</evidence>
<evidence type="ECO:0000256" key="4">
    <source>
        <dbReference type="ARBA" id="ARBA00013682"/>
    </source>
</evidence>
<evidence type="ECO:0000256" key="3">
    <source>
        <dbReference type="ARBA" id="ARBA00012141"/>
    </source>
</evidence>
<evidence type="ECO:0000313" key="11">
    <source>
        <dbReference type="Proteomes" id="UP000275281"/>
    </source>
</evidence>
<dbReference type="EC" id="2.1.1.171" evidence="3 9"/>
<dbReference type="Pfam" id="PF03602">
    <property type="entry name" value="Cons_hypoth95"/>
    <property type="match status" value="1"/>
</dbReference>
<dbReference type="InterPro" id="IPR002052">
    <property type="entry name" value="DNA_methylase_N6_adenine_CS"/>
</dbReference>